<dbReference type="Proteomes" id="UP000298663">
    <property type="component" value="Unassembled WGS sequence"/>
</dbReference>
<accession>A0A4U5M048</accession>
<dbReference type="EMBL" id="AZBU02000010">
    <property type="protein sequence ID" value="TKR62004.1"/>
    <property type="molecule type" value="Genomic_DNA"/>
</dbReference>
<organism evidence="1 2">
    <name type="scientific">Steinernema carpocapsae</name>
    <name type="common">Entomopathogenic nematode</name>
    <dbReference type="NCBI Taxonomy" id="34508"/>
    <lineage>
        <taxon>Eukaryota</taxon>
        <taxon>Metazoa</taxon>
        <taxon>Ecdysozoa</taxon>
        <taxon>Nematoda</taxon>
        <taxon>Chromadorea</taxon>
        <taxon>Rhabditida</taxon>
        <taxon>Tylenchina</taxon>
        <taxon>Panagrolaimomorpha</taxon>
        <taxon>Strongyloidoidea</taxon>
        <taxon>Steinernematidae</taxon>
        <taxon>Steinernema</taxon>
    </lineage>
</organism>
<evidence type="ECO:0000313" key="2">
    <source>
        <dbReference type="Proteomes" id="UP000298663"/>
    </source>
</evidence>
<keyword evidence="2" id="KW-1185">Reference proteome</keyword>
<gene>
    <name evidence="1" type="ORF">L596_026026</name>
</gene>
<protein>
    <submittedName>
        <fullName evidence="1">Uncharacterized protein</fullName>
    </submittedName>
</protein>
<reference evidence="1 2" key="1">
    <citation type="journal article" date="2015" name="Genome Biol.">
        <title>Comparative genomics of Steinernema reveals deeply conserved gene regulatory networks.</title>
        <authorList>
            <person name="Dillman A.R."/>
            <person name="Macchietto M."/>
            <person name="Porter C.F."/>
            <person name="Rogers A."/>
            <person name="Williams B."/>
            <person name="Antoshechkin I."/>
            <person name="Lee M.M."/>
            <person name="Goodwin Z."/>
            <person name="Lu X."/>
            <person name="Lewis E.E."/>
            <person name="Goodrich-Blair H."/>
            <person name="Stock S.P."/>
            <person name="Adams B.J."/>
            <person name="Sternberg P.W."/>
            <person name="Mortazavi A."/>
        </authorList>
    </citation>
    <scope>NUCLEOTIDE SEQUENCE [LARGE SCALE GENOMIC DNA]</scope>
    <source>
        <strain evidence="1 2">ALL</strain>
    </source>
</reference>
<sequence length="86" mass="9754">MLQHNPTKKSYWNQLSHAPSLTAQFHSRAQFFGISELVPSEAPLHLSGRGVIRIIVLSWLARCSKRSSSSAWLRPAPRWPFWPASS</sequence>
<reference evidence="1 2" key="2">
    <citation type="journal article" date="2019" name="G3 (Bethesda)">
        <title>Hybrid Assembly of the Genome of the Entomopathogenic Nematode Steinernema carpocapsae Identifies the X-Chromosome.</title>
        <authorList>
            <person name="Serra L."/>
            <person name="Macchietto M."/>
            <person name="Macias-Munoz A."/>
            <person name="McGill C.J."/>
            <person name="Rodriguez I.M."/>
            <person name="Rodriguez B."/>
            <person name="Murad R."/>
            <person name="Mortazavi A."/>
        </authorList>
    </citation>
    <scope>NUCLEOTIDE SEQUENCE [LARGE SCALE GENOMIC DNA]</scope>
    <source>
        <strain evidence="1 2">ALL</strain>
    </source>
</reference>
<dbReference type="AlphaFoldDB" id="A0A4U5M048"/>
<name>A0A4U5M048_STECR</name>
<proteinExistence type="predicted"/>
<evidence type="ECO:0000313" key="1">
    <source>
        <dbReference type="EMBL" id="TKR62004.1"/>
    </source>
</evidence>
<comment type="caution">
    <text evidence="1">The sequence shown here is derived from an EMBL/GenBank/DDBJ whole genome shotgun (WGS) entry which is preliminary data.</text>
</comment>